<comment type="caution">
    <text evidence="4">The sequence shown here is derived from an EMBL/GenBank/DDBJ whole genome shotgun (WGS) entry which is preliminary data.</text>
</comment>
<gene>
    <name evidence="4" type="ORF">RM530_11125</name>
</gene>
<dbReference type="InterPro" id="IPR002716">
    <property type="entry name" value="PIN_dom"/>
</dbReference>
<name>A0ABU2WJX0_9GAMM</name>
<feature type="domain" description="PIN" evidence="2">
    <location>
        <begin position="300"/>
        <end position="408"/>
    </location>
</feature>
<dbReference type="PANTHER" id="PTHR34580">
    <property type="match status" value="1"/>
</dbReference>
<dbReference type="SUPFAM" id="SSF88723">
    <property type="entry name" value="PIN domain-like"/>
    <property type="match status" value="1"/>
</dbReference>
<dbReference type="PANTHER" id="PTHR34580:SF3">
    <property type="entry name" value="PROTEIN PAFB"/>
    <property type="match status" value="1"/>
</dbReference>
<dbReference type="InterPro" id="IPR051534">
    <property type="entry name" value="CBASS_pafABC_assoc_protein"/>
</dbReference>
<evidence type="ECO:0000313" key="4">
    <source>
        <dbReference type="EMBL" id="MDT0497909.1"/>
    </source>
</evidence>
<dbReference type="Proteomes" id="UP001254608">
    <property type="component" value="Unassembled WGS sequence"/>
</dbReference>
<proteinExistence type="predicted"/>
<dbReference type="Pfam" id="PF13470">
    <property type="entry name" value="PIN_3"/>
    <property type="match status" value="1"/>
</dbReference>
<accession>A0ABU2WJX0</accession>
<dbReference type="Gene3D" id="3.40.50.1010">
    <property type="entry name" value="5'-nuclease"/>
    <property type="match status" value="1"/>
</dbReference>
<feature type="domain" description="WCX" evidence="3">
    <location>
        <begin position="204"/>
        <end position="280"/>
    </location>
</feature>
<dbReference type="PROSITE" id="PS52050">
    <property type="entry name" value="WYL"/>
    <property type="match status" value="1"/>
</dbReference>
<dbReference type="InterPro" id="IPR057727">
    <property type="entry name" value="WCX_dom"/>
</dbReference>
<dbReference type="Pfam" id="PF25583">
    <property type="entry name" value="WCX"/>
    <property type="match status" value="1"/>
</dbReference>
<evidence type="ECO:0000313" key="5">
    <source>
        <dbReference type="Proteomes" id="UP001254608"/>
    </source>
</evidence>
<keyword evidence="5" id="KW-1185">Reference proteome</keyword>
<reference evidence="4 5" key="1">
    <citation type="submission" date="2023-09" db="EMBL/GenBank/DDBJ databases">
        <authorList>
            <person name="Rey-Velasco X."/>
        </authorList>
    </citation>
    <scope>NUCLEOTIDE SEQUENCE [LARGE SCALE GENOMIC DNA]</scope>
    <source>
        <strain evidence="4 5">W345</strain>
    </source>
</reference>
<protein>
    <submittedName>
        <fullName evidence="4">WYL domain-containing protein</fullName>
    </submittedName>
</protein>
<dbReference type="Pfam" id="PF13280">
    <property type="entry name" value="WYL"/>
    <property type="match status" value="1"/>
</dbReference>
<evidence type="ECO:0000259" key="2">
    <source>
        <dbReference type="Pfam" id="PF13470"/>
    </source>
</evidence>
<dbReference type="RefSeq" id="WP_311365302.1">
    <property type="nucleotide sequence ID" value="NZ_JAVRIC010000015.1"/>
</dbReference>
<dbReference type="EMBL" id="JAVRIC010000015">
    <property type="protein sequence ID" value="MDT0497909.1"/>
    <property type="molecule type" value="Genomic_DNA"/>
</dbReference>
<organism evidence="4 5">
    <name type="scientific">Banduia mediterranea</name>
    <dbReference type="NCBI Taxonomy" id="3075609"/>
    <lineage>
        <taxon>Bacteria</taxon>
        <taxon>Pseudomonadati</taxon>
        <taxon>Pseudomonadota</taxon>
        <taxon>Gammaproteobacteria</taxon>
        <taxon>Nevskiales</taxon>
        <taxon>Algiphilaceae</taxon>
        <taxon>Banduia</taxon>
    </lineage>
</organism>
<sequence>MKRAISFLRDVLQAPLIADQARGVYRYESEGIYELPGLWFSSEELAALLIVDQVLEQQPIGLLSEALRPLRGKIETLLHKTGAETPQWDSRLRLLRMAARPAGDRFSIVADALVRRRRLLIDYHARSDDRMPRPRTVSPQRLAHYRDNWYLDAWCHKRSDLRTFALDRIITAEIIDTPAQEIDADQLDDVFATSYGIFAGQPTATAVLRFSPHIARWVSAETWHPQQQDERHENGSLTRSFPFHRTEELLMDILRYGPDVEVLEPPSLRDAVADRLRAALSRYPASDTAGRLTPRSARNSVLLDVLVDRKPWSKPAAALLGLCDRQIIRGCLPASSVGTVYFLIKREHGPRRARAIVSELLGILRVLPVDESTIAEALTANWPDFEDAVFHASARQAGVTHIATRNVKDFRKASLQICDPETLLAALSRSEIGSDARHD</sequence>
<dbReference type="InterPro" id="IPR026881">
    <property type="entry name" value="WYL_dom"/>
</dbReference>
<dbReference type="InterPro" id="IPR029060">
    <property type="entry name" value="PIN-like_dom_sf"/>
</dbReference>
<evidence type="ECO:0000259" key="3">
    <source>
        <dbReference type="Pfam" id="PF25583"/>
    </source>
</evidence>
<evidence type="ECO:0000259" key="1">
    <source>
        <dbReference type="Pfam" id="PF13280"/>
    </source>
</evidence>
<feature type="domain" description="WYL" evidence="1">
    <location>
        <begin position="106"/>
        <end position="173"/>
    </location>
</feature>